<keyword evidence="7 8" id="KW-1015">Disulfide bond</keyword>
<dbReference type="PRINTS" id="PR00261">
    <property type="entry name" value="LDLRECEPTOR"/>
</dbReference>
<comment type="caution">
    <text evidence="9">The sequence shown here is derived from an EMBL/GenBank/DDBJ whole genome shotgun (WGS) entry which is preliminary data.</text>
</comment>
<evidence type="ECO:0000313" key="9">
    <source>
        <dbReference type="EMBL" id="CAG2209333.1"/>
    </source>
</evidence>
<dbReference type="InterPro" id="IPR050685">
    <property type="entry name" value="LDLR"/>
</dbReference>
<dbReference type="GO" id="GO:0012505">
    <property type="term" value="C:endomembrane system"/>
    <property type="evidence" value="ECO:0007669"/>
    <property type="project" value="UniProtKB-SubCell"/>
</dbReference>
<dbReference type="Pfam" id="PF00057">
    <property type="entry name" value="Ldl_recept_a"/>
    <property type="match status" value="3"/>
</dbReference>
<feature type="disulfide bond" evidence="8">
    <location>
        <begin position="162"/>
        <end position="177"/>
    </location>
</feature>
<evidence type="ECO:0000256" key="1">
    <source>
        <dbReference type="ARBA" id="ARBA00004167"/>
    </source>
</evidence>
<evidence type="ECO:0000256" key="6">
    <source>
        <dbReference type="ARBA" id="ARBA00023136"/>
    </source>
</evidence>
<dbReference type="CDD" id="cd00112">
    <property type="entry name" value="LDLa"/>
    <property type="match status" value="2"/>
</dbReference>
<comment type="caution">
    <text evidence="8">Lacks conserved residue(s) required for the propagation of feature annotation.</text>
</comment>
<keyword evidence="6" id="KW-0472">Membrane</keyword>
<evidence type="ECO:0000256" key="8">
    <source>
        <dbReference type="PROSITE-ProRule" id="PRU00124"/>
    </source>
</evidence>
<protein>
    <submittedName>
        <fullName evidence="9">LDLR</fullName>
    </submittedName>
</protein>
<dbReference type="Gene3D" id="4.10.400.10">
    <property type="entry name" value="Low-density Lipoprotein Receptor"/>
    <property type="match status" value="3"/>
</dbReference>
<reference evidence="9" key="1">
    <citation type="submission" date="2021-03" db="EMBL/GenBank/DDBJ databases">
        <authorList>
            <person name="Bekaert M."/>
        </authorList>
    </citation>
    <scope>NUCLEOTIDE SEQUENCE</scope>
</reference>
<dbReference type="GO" id="GO:0016192">
    <property type="term" value="P:vesicle-mediated transport"/>
    <property type="evidence" value="ECO:0007669"/>
    <property type="project" value="UniProtKB-ARBA"/>
</dbReference>
<evidence type="ECO:0000256" key="2">
    <source>
        <dbReference type="ARBA" id="ARBA00004308"/>
    </source>
</evidence>
<evidence type="ECO:0000256" key="4">
    <source>
        <dbReference type="ARBA" id="ARBA00022737"/>
    </source>
</evidence>
<keyword evidence="10" id="KW-1185">Reference proteome</keyword>
<keyword evidence="3" id="KW-0812">Transmembrane</keyword>
<keyword evidence="4" id="KW-0677">Repeat</keyword>
<gene>
    <name evidence="9" type="ORF">MEDL_23469</name>
</gene>
<keyword evidence="5" id="KW-1133">Transmembrane helix</keyword>
<proteinExistence type="predicted"/>
<dbReference type="Proteomes" id="UP000683360">
    <property type="component" value="Unassembled WGS sequence"/>
</dbReference>
<dbReference type="GO" id="GO:0005886">
    <property type="term" value="C:plasma membrane"/>
    <property type="evidence" value="ECO:0007669"/>
    <property type="project" value="TreeGrafter"/>
</dbReference>
<evidence type="ECO:0000256" key="3">
    <source>
        <dbReference type="ARBA" id="ARBA00022692"/>
    </source>
</evidence>
<accession>A0A8S3RR33</accession>
<name>A0A8S3RR33_MYTED</name>
<dbReference type="InterPro" id="IPR036055">
    <property type="entry name" value="LDL_receptor-like_sf"/>
</dbReference>
<dbReference type="PANTHER" id="PTHR24270">
    <property type="entry name" value="LOW-DENSITY LIPOPROTEIN RECEPTOR-RELATED"/>
    <property type="match status" value="1"/>
</dbReference>
<dbReference type="OrthoDB" id="6161656at2759"/>
<comment type="subcellular location">
    <subcellularLocation>
        <location evidence="2">Endomembrane system</location>
    </subcellularLocation>
    <subcellularLocation>
        <location evidence="1">Membrane</location>
        <topology evidence="1">Single-pass membrane protein</topology>
    </subcellularLocation>
</comment>
<sequence>MNNELKSITTSDDSILDKNFLLHEHICLGLDKMNYLPLTIFVIGFCTNLSLSVTENNCENGDIKCKDNVQCIRNRGLCNGYVQCNDQSDEDPDFCRETQCGRFEVKCKDGLQCIFKSDLCDKYEDCDDGSDEDEYGCKAEQCLSYEVKCKNGLQCISKSYLCDNGMDCDDGSDEENCNEAKRNINSFIDYHRAVSGLKKSK</sequence>
<dbReference type="SUPFAM" id="SSF57424">
    <property type="entry name" value="LDL receptor-like module"/>
    <property type="match status" value="3"/>
</dbReference>
<dbReference type="PANTHER" id="PTHR24270:SF62">
    <property type="entry name" value="LOW-DENSITY LIPOPROTEIN RECEPTOR-RELATED PROTEIN 2"/>
    <property type="match status" value="1"/>
</dbReference>
<dbReference type="SMART" id="SM00192">
    <property type="entry name" value="LDLa"/>
    <property type="match status" value="3"/>
</dbReference>
<evidence type="ECO:0000256" key="7">
    <source>
        <dbReference type="ARBA" id="ARBA00023157"/>
    </source>
</evidence>
<dbReference type="AlphaFoldDB" id="A0A8S3RR33"/>
<organism evidence="9 10">
    <name type="scientific">Mytilus edulis</name>
    <name type="common">Blue mussel</name>
    <dbReference type="NCBI Taxonomy" id="6550"/>
    <lineage>
        <taxon>Eukaryota</taxon>
        <taxon>Metazoa</taxon>
        <taxon>Spiralia</taxon>
        <taxon>Lophotrochozoa</taxon>
        <taxon>Mollusca</taxon>
        <taxon>Bivalvia</taxon>
        <taxon>Autobranchia</taxon>
        <taxon>Pteriomorphia</taxon>
        <taxon>Mytilida</taxon>
        <taxon>Mytiloidea</taxon>
        <taxon>Mytilidae</taxon>
        <taxon>Mytilinae</taxon>
        <taxon>Mytilus</taxon>
    </lineage>
</organism>
<dbReference type="EMBL" id="CAJPWZ010001152">
    <property type="protein sequence ID" value="CAG2209333.1"/>
    <property type="molecule type" value="Genomic_DNA"/>
</dbReference>
<dbReference type="InterPro" id="IPR002172">
    <property type="entry name" value="LDrepeatLR_classA_rpt"/>
</dbReference>
<dbReference type="PROSITE" id="PS01209">
    <property type="entry name" value="LDLRA_1"/>
    <property type="match status" value="1"/>
</dbReference>
<dbReference type="InterPro" id="IPR023415">
    <property type="entry name" value="LDLR_class-A_CS"/>
</dbReference>
<evidence type="ECO:0000313" key="10">
    <source>
        <dbReference type="Proteomes" id="UP000683360"/>
    </source>
</evidence>
<dbReference type="PROSITE" id="PS50068">
    <property type="entry name" value="LDLRA_2"/>
    <property type="match status" value="3"/>
</dbReference>
<evidence type="ECO:0000256" key="5">
    <source>
        <dbReference type="ARBA" id="ARBA00022989"/>
    </source>
</evidence>